<evidence type="ECO:0000256" key="2">
    <source>
        <dbReference type="SAM" id="SignalP"/>
    </source>
</evidence>
<evidence type="ECO:0000256" key="1">
    <source>
        <dbReference type="SAM" id="MobiDB-lite"/>
    </source>
</evidence>
<name>A0A8C8A9C8_9STRI</name>
<reference evidence="3" key="1">
    <citation type="submission" date="2025-08" db="UniProtKB">
        <authorList>
            <consortium name="Ensembl"/>
        </authorList>
    </citation>
    <scope>IDENTIFICATION</scope>
</reference>
<proteinExistence type="predicted"/>
<evidence type="ECO:0000313" key="3">
    <source>
        <dbReference type="Ensembl" id="ENSOSUP00000002243.1"/>
    </source>
</evidence>
<keyword evidence="2" id="KW-0732">Signal</keyword>
<dbReference type="Ensembl" id="ENSOSUT00000002289.1">
    <property type="protein sequence ID" value="ENSOSUP00000002243.1"/>
    <property type="gene ID" value="ENSOSUG00000001605.1"/>
</dbReference>
<organism evidence="3 4">
    <name type="scientific">Otus sunia</name>
    <name type="common">Oriental scops-owl</name>
    <dbReference type="NCBI Taxonomy" id="257818"/>
    <lineage>
        <taxon>Eukaryota</taxon>
        <taxon>Metazoa</taxon>
        <taxon>Chordata</taxon>
        <taxon>Craniata</taxon>
        <taxon>Vertebrata</taxon>
        <taxon>Euteleostomi</taxon>
        <taxon>Archelosauria</taxon>
        <taxon>Archosauria</taxon>
        <taxon>Dinosauria</taxon>
        <taxon>Saurischia</taxon>
        <taxon>Theropoda</taxon>
        <taxon>Coelurosauria</taxon>
        <taxon>Aves</taxon>
        <taxon>Neognathae</taxon>
        <taxon>Neoaves</taxon>
        <taxon>Telluraves</taxon>
        <taxon>Strigiformes</taxon>
        <taxon>Strigidae</taxon>
        <taxon>Otus</taxon>
    </lineage>
</organism>
<feature type="signal peptide" evidence="2">
    <location>
        <begin position="1"/>
        <end position="22"/>
    </location>
</feature>
<dbReference type="Proteomes" id="UP000694552">
    <property type="component" value="Unplaced"/>
</dbReference>
<keyword evidence="4" id="KW-1185">Reference proteome</keyword>
<evidence type="ECO:0000313" key="4">
    <source>
        <dbReference type="Proteomes" id="UP000694552"/>
    </source>
</evidence>
<feature type="compositionally biased region" description="Basic and acidic residues" evidence="1">
    <location>
        <begin position="35"/>
        <end position="45"/>
    </location>
</feature>
<feature type="chain" id="PRO_5034978039" evidence="2">
    <location>
        <begin position="23"/>
        <end position="95"/>
    </location>
</feature>
<sequence length="95" mass="10269">PLPPTPCCSLLSLLYVLTYGSAIQELQRRRIIKKKNSERSSELHKAPLSWVEAPPSRAGTGAGSQQPCHVDAVSLPALPPRTASASPPAQRRENM</sequence>
<protein>
    <submittedName>
        <fullName evidence="3">Uncharacterized protein</fullName>
    </submittedName>
</protein>
<accession>A0A8C8A9C8</accession>
<dbReference type="AlphaFoldDB" id="A0A8C8A9C8"/>
<feature type="region of interest" description="Disordered" evidence="1">
    <location>
        <begin position="35"/>
        <end position="95"/>
    </location>
</feature>
<reference evidence="3" key="2">
    <citation type="submission" date="2025-09" db="UniProtKB">
        <authorList>
            <consortium name="Ensembl"/>
        </authorList>
    </citation>
    <scope>IDENTIFICATION</scope>
</reference>